<keyword evidence="2" id="KW-1133">Transmembrane helix</keyword>
<keyword evidence="4" id="KW-1185">Reference proteome</keyword>
<feature type="transmembrane region" description="Helical" evidence="2">
    <location>
        <begin position="134"/>
        <end position="156"/>
    </location>
</feature>
<evidence type="ECO:0000313" key="3">
    <source>
        <dbReference type="EMBL" id="EDT09053.1"/>
    </source>
</evidence>
<dbReference type="Proteomes" id="UP000005045">
    <property type="component" value="Unassembled WGS sequence"/>
</dbReference>
<gene>
    <name evidence="3" type="ORF">BgramDRAFT_4105</name>
</gene>
<sequence>MTRHPRSARAQAQVPGNARDSPETDLCLPHAIPPGGRPVQSRAGTFLPACDGKSLSATGPFSLPPVCGAGFSVPHCLQLTWPSPRQKMPASACRCMGEFKQHSRAVSKPVLSTGNSRRGLPTARGRRVRYPPSTAIILAINVTMGACAVAACTVYQEYVCEDCGYEFKAMSGLIGCLPAGNNDGNGA</sequence>
<dbReference type="AlphaFoldDB" id="B1G407"/>
<feature type="region of interest" description="Disordered" evidence="1">
    <location>
        <begin position="106"/>
        <end position="125"/>
    </location>
</feature>
<evidence type="ECO:0000256" key="1">
    <source>
        <dbReference type="SAM" id="MobiDB-lite"/>
    </source>
</evidence>
<organism evidence="3 4">
    <name type="scientific">Paraburkholderia graminis (strain ATCC 700544 / DSM 17151 / LMG 18924 / NCIMB 13744 / C4D1M)</name>
    <dbReference type="NCBI Taxonomy" id="396598"/>
    <lineage>
        <taxon>Bacteria</taxon>
        <taxon>Pseudomonadati</taxon>
        <taxon>Pseudomonadota</taxon>
        <taxon>Betaproteobacteria</taxon>
        <taxon>Burkholderiales</taxon>
        <taxon>Burkholderiaceae</taxon>
        <taxon>Paraburkholderia</taxon>
    </lineage>
</organism>
<comment type="caution">
    <text evidence="3">The sequence shown here is derived from an EMBL/GenBank/DDBJ whole genome shotgun (WGS) entry which is preliminary data.</text>
</comment>
<feature type="region of interest" description="Disordered" evidence="1">
    <location>
        <begin position="1"/>
        <end position="38"/>
    </location>
</feature>
<evidence type="ECO:0000256" key="2">
    <source>
        <dbReference type="SAM" id="Phobius"/>
    </source>
</evidence>
<accession>B1G407</accession>
<name>B1G407_PARG4</name>
<dbReference type="EMBL" id="ABLD01000013">
    <property type="protein sequence ID" value="EDT09053.1"/>
    <property type="molecule type" value="Genomic_DNA"/>
</dbReference>
<reference evidence="3 4" key="1">
    <citation type="submission" date="2008-03" db="EMBL/GenBank/DDBJ databases">
        <title>Sequencing of the draft genome and assembly of Burkholderia graminis C4D1M.</title>
        <authorList>
            <consortium name="US DOE Joint Genome Institute (JGI-PGF)"/>
            <person name="Copeland A."/>
            <person name="Lucas S."/>
            <person name="Lapidus A."/>
            <person name="Glavina del Rio T."/>
            <person name="Dalin E."/>
            <person name="Tice H."/>
            <person name="Bruce D."/>
            <person name="Goodwin L."/>
            <person name="Pitluck S."/>
            <person name="Larimer F."/>
            <person name="Land M.L."/>
            <person name="Hauser L."/>
            <person name="Tiedje J."/>
            <person name="Richardson P."/>
        </authorList>
    </citation>
    <scope>NUCLEOTIDE SEQUENCE [LARGE SCALE GENOMIC DNA]</scope>
    <source>
        <strain evidence="4">ATCC 700544 / DSM 17151 / LMG 18924 / NCIMB 13744 / C4D1M</strain>
    </source>
</reference>
<proteinExistence type="predicted"/>
<protein>
    <submittedName>
        <fullName evidence="3">Uncharacterized protein</fullName>
    </submittedName>
</protein>
<keyword evidence="2" id="KW-0472">Membrane</keyword>
<keyword evidence="2" id="KW-0812">Transmembrane</keyword>
<evidence type="ECO:0000313" key="4">
    <source>
        <dbReference type="Proteomes" id="UP000005045"/>
    </source>
</evidence>